<protein>
    <submittedName>
        <fullName evidence="2">Uncharacterized protein</fullName>
    </submittedName>
</protein>
<feature type="region of interest" description="Disordered" evidence="1">
    <location>
        <begin position="611"/>
        <end position="677"/>
    </location>
</feature>
<reference evidence="2" key="2">
    <citation type="submission" date="2023-06" db="EMBL/GenBank/DDBJ databases">
        <authorList>
            <consortium name="Lawrence Berkeley National Laboratory"/>
            <person name="Haridas S."/>
            <person name="Hensen N."/>
            <person name="Bonometti L."/>
            <person name="Westerberg I."/>
            <person name="Brannstrom I.O."/>
            <person name="Guillou S."/>
            <person name="Cros-Aarteil S."/>
            <person name="Calhoun S."/>
            <person name="Kuo A."/>
            <person name="Mondo S."/>
            <person name="Pangilinan J."/>
            <person name="Riley R."/>
            <person name="Labutti K."/>
            <person name="Andreopoulos B."/>
            <person name="Lipzen A."/>
            <person name="Chen C."/>
            <person name="Yanf M."/>
            <person name="Daum C."/>
            <person name="Ng V."/>
            <person name="Clum A."/>
            <person name="Steindorff A."/>
            <person name="Ohm R."/>
            <person name="Martin F."/>
            <person name="Silar P."/>
            <person name="Natvig D."/>
            <person name="Lalanne C."/>
            <person name="Gautier V."/>
            <person name="Ament-Velasquez S.L."/>
            <person name="Kruys A."/>
            <person name="Hutchinson M.I."/>
            <person name="Powell A.J."/>
            <person name="Barry K."/>
            <person name="Miller A.N."/>
            <person name="Grigoriev I.V."/>
            <person name="Debuchy R."/>
            <person name="Gladieux P."/>
            <person name="Thoren M.H."/>
            <person name="Johannesson H."/>
        </authorList>
    </citation>
    <scope>NUCLEOTIDE SEQUENCE</scope>
    <source>
        <strain evidence="2">CBS 560.94</strain>
    </source>
</reference>
<dbReference type="GeneID" id="87859039"/>
<gene>
    <name evidence="2" type="ORF">B0H65DRAFT_20792</name>
</gene>
<evidence type="ECO:0000256" key="1">
    <source>
        <dbReference type="SAM" id="MobiDB-lite"/>
    </source>
</evidence>
<evidence type="ECO:0000313" key="3">
    <source>
        <dbReference type="Proteomes" id="UP001278500"/>
    </source>
</evidence>
<feature type="compositionally biased region" description="Basic residues" evidence="1">
    <location>
        <begin position="313"/>
        <end position="325"/>
    </location>
</feature>
<feature type="region of interest" description="Disordered" evidence="1">
    <location>
        <begin position="507"/>
        <end position="531"/>
    </location>
</feature>
<dbReference type="AlphaFoldDB" id="A0AAE0MWC5"/>
<name>A0AAE0MWC5_9PEZI</name>
<feature type="compositionally biased region" description="Low complexity" evidence="1">
    <location>
        <begin position="654"/>
        <end position="667"/>
    </location>
</feature>
<dbReference type="Proteomes" id="UP001278500">
    <property type="component" value="Unassembled WGS sequence"/>
</dbReference>
<feature type="region of interest" description="Disordered" evidence="1">
    <location>
        <begin position="295"/>
        <end position="365"/>
    </location>
</feature>
<organism evidence="2 3">
    <name type="scientific">Neurospora tetraspora</name>
    <dbReference type="NCBI Taxonomy" id="94610"/>
    <lineage>
        <taxon>Eukaryota</taxon>
        <taxon>Fungi</taxon>
        <taxon>Dikarya</taxon>
        <taxon>Ascomycota</taxon>
        <taxon>Pezizomycotina</taxon>
        <taxon>Sordariomycetes</taxon>
        <taxon>Sordariomycetidae</taxon>
        <taxon>Sordariales</taxon>
        <taxon>Sordariaceae</taxon>
        <taxon>Neurospora</taxon>
    </lineage>
</organism>
<comment type="caution">
    <text evidence="2">The sequence shown here is derived from an EMBL/GenBank/DDBJ whole genome shotgun (WGS) entry which is preliminary data.</text>
</comment>
<dbReference type="RefSeq" id="XP_062686059.1">
    <property type="nucleotide sequence ID" value="XM_062821885.1"/>
</dbReference>
<dbReference type="EMBL" id="JAUEPP010000001">
    <property type="protein sequence ID" value="KAK3354681.1"/>
    <property type="molecule type" value="Genomic_DNA"/>
</dbReference>
<accession>A0AAE0MWC5</accession>
<proteinExistence type="predicted"/>
<evidence type="ECO:0000313" key="2">
    <source>
        <dbReference type="EMBL" id="KAK3354681.1"/>
    </source>
</evidence>
<feature type="compositionally biased region" description="Low complexity" evidence="1">
    <location>
        <begin position="634"/>
        <end position="644"/>
    </location>
</feature>
<feature type="compositionally biased region" description="Polar residues" evidence="1">
    <location>
        <begin position="520"/>
        <end position="531"/>
    </location>
</feature>
<keyword evidence="3" id="KW-1185">Reference proteome</keyword>
<sequence>MDIDGQEDHSLEDDRLAPDSEDDYIATSSICTPFEHLQFHLDMTSAQYLTPNTHHPNRLRVHGLTLAGTTACPSGPHTVAYSPPELDPFTVSGISSFNYPAIVDTTLLTPISGSESPPLNQMPCPKMEHYHASQSAMSLNEVPTPPNTGRMYYSPYNSQGSPSMSGLPAVTEAHQFDQSSAYMAPNAHHATSPKAEFPPGPADLYFGSYSVSTSHGGEVSHHPVPEYPHFPSVDVDASSEYLYRTQQPHLNIHGSPMHHRMASNGQASLLTHPNPSQYRPQTTPRIAGFEELRGDPAMFQPPYAAHTPTIAPSKRKRQEKSKTSKPGKASSRKSKESPRPGYTDGPAAYQKGEGDKEELTLHDDAPEDDKFLFQLRKEHISEKGKGMWEEMKAKYSEKHQGNWAKAALQMKVSRAVAKFGVWPEQEVSFERLVRNLGKGELLTDNHSQIQRLKEAFFQDEEKRYQRLIAHMKEKGGCKVWDWKPQHISAMLIRLGLEDAKVEEKTGIRRRKKLEKRKHTSSASHGGTAYSTPHMQQQNMVADWSEGSVGLGLHNVFPNNHSQQQPMMNMVSTSRQPSHEQPFYELTSDERFPQLTSEQYYDTVEQIFNGTRHVDEDEISSPGFPDVADRDERAANAATSSAHNSRPPTRDELNSYQQASSARMAQQACEQLLQGRQQ</sequence>
<reference evidence="2" key="1">
    <citation type="journal article" date="2023" name="Mol. Phylogenet. Evol.">
        <title>Genome-scale phylogeny and comparative genomics of the fungal order Sordariales.</title>
        <authorList>
            <person name="Hensen N."/>
            <person name="Bonometti L."/>
            <person name="Westerberg I."/>
            <person name="Brannstrom I.O."/>
            <person name="Guillou S."/>
            <person name="Cros-Aarteil S."/>
            <person name="Calhoun S."/>
            <person name="Haridas S."/>
            <person name="Kuo A."/>
            <person name="Mondo S."/>
            <person name="Pangilinan J."/>
            <person name="Riley R."/>
            <person name="LaButti K."/>
            <person name="Andreopoulos B."/>
            <person name="Lipzen A."/>
            <person name="Chen C."/>
            <person name="Yan M."/>
            <person name="Daum C."/>
            <person name="Ng V."/>
            <person name="Clum A."/>
            <person name="Steindorff A."/>
            <person name="Ohm R.A."/>
            <person name="Martin F."/>
            <person name="Silar P."/>
            <person name="Natvig D.O."/>
            <person name="Lalanne C."/>
            <person name="Gautier V."/>
            <person name="Ament-Velasquez S.L."/>
            <person name="Kruys A."/>
            <person name="Hutchinson M.I."/>
            <person name="Powell A.J."/>
            <person name="Barry K."/>
            <person name="Miller A.N."/>
            <person name="Grigoriev I.V."/>
            <person name="Debuchy R."/>
            <person name="Gladieux P."/>
            <person name="Hiltunen Thoren M."/>
            <person name="Johannesson H."/>
        </authorList>
    </citation>
    <scope>NUCLEOTIDE SEQUENCE</scope>
    <source>
        <strain evidence="2">CBS 560.94</strain>
    </source>
</reference>
<feature type="compositionally biased region" description="Basic residues" evidence="1">
    <location>
        <begin position="507"/>
        <end position="519"/>
    </location>
</feature>
<feature type="compositionally biased region" description="Basic and acidic residues" evidence="1">
    <location>
        <begin position="352"/>
        <end position="365"/>
    </location>
</feature>